<comment type="caution">
    <text evidence="2">The sequence shown here is derived from an EMBL/GenBank/DDBJ whole genome shotgun (WGS) entry which is preliminary data.</text>
</comment>
<dbReference type="EMBL" id="CAXAMM010003460">
    <property type="protein sequence ID" value="CAK9000048.1"/>
    <property type="molecule type" value="Genomic_DNA"/>
</dbReference>
<evidence type="ECO:0000313" key="2">
    <source>
        <dbReference type="EMBL" id="CAK9000048.1"/>
    </source>
</evidence>
<name>A0ABP0IBT1_9DINO</name>
<reference evidence="2 3" key="1">
    <citation type="submission" date="2024-02" db="EMBL/GenBank/DDBJ databases">
        <authorList>
            <person name="Chen Y."/>
            <person name="Shah S."/>
            <person name="Dougan E. K."/>
            <person name="Thang M."/>
            <person name="Chan C."/>
        </authorList>
    </citation>
    <scope>NUCLEOTIDE SEQUENCE [LARGE SCALE GENOMIC DNA]</scope>
</reference>
<feature type="compositionally biased region" description="Low complexity" evidence="1">
    <location>
        <begin position="91"/>
        <end position="112"/>
    </location>
</feature>
<dbReference type="Proteomes" id="UP001642464">
    <property type="component" value="Unassembled WGS sequence"/>
</dbReference>
<keyword evidence="3" id="KW-1185">Reference proteome</keyword>
<organism evidence="2 3">
    <name type="scientific">Durusdinium trenchii</name>
    <dbReference type="NCBI Taxonomy" id="1381693"/>
    <lineage>
        <taxon>Eukaryota</taxon>
        <taxon>Sar</taxon>
        <taxon>Alveolata</taxon>
        <taxon>Dinophyceae</taxon>
        <taxon>Suessiales</taxon>
        <taxon>Symbiodiniaceae</taxon>
        <taxon>Durusdinium</taxon>
    </lineage>
</organism>
<sequence>FWNMWLEIQNNIAPEDKQSDRTLRDCLWKKIQYSKLMEFDMKKYDAANEGDEVKTLKWLEGRIAHCISKQVENKNMAKWDKYLGSLGNMKPGAPAPAGGDDADSPGSPGKKK</sequence>
<evidence type="ECO:0000313" key="3">
    <source>
        <dbReference type="Proteomes" id="UP001642464"/>
    </source>
</evidence>
<gene>
    <name evidence="2" type="ORF">SCF082_LOCUS6326</name>
</gene>
<accession>A0ABP0IBT1</accession>
<feature type="region of interest" description="Disordered" evidence="1">
    <location>
        <begin position="90"/>
        <end position="112"/>
    </location>
</feature>
<proteinExistence type="predicted"/>
<feature type="non-terminal residue" evidence="2">
    <location>
        <position position="1"/>
    </location>
</feature>
<protein>
    <submittedName>
        <fullName evidence="2">Uncharacterized protein</fullName>
    </submittedName>
</protein>
<evidence type="ECO:0000256" key="1">
    <source>
        <dbReference type="SAM" id="MobiDB-lite"/>
    </source>
</evidence>